<reference evidence="1" key="2">
    <citation type="submission" date="2020-04" db="EMBL/GenBank/DDBJ databases">
        <authorList>
            <person name="Santos R.A.C."/>
            <person name="Steenwyk J.L."/>
            <person name="Rivero-Menendez O."/>
            <person name="Mead M.E."/>
            <person name="Silva L.P."/>
            <person name="Bastos R.W."/>
            <person name="Alastruey-Izquierdo A."/>
            <person name="Goldman G.H."/>
            <person name="Rokas A."/>
        </authorList>
    </citation>
    <scope>NUCLEOTIDE SEQUENCE</scope>
    <source>
        <strain evidence="1">CNM-CM8927</strain>
    </source>
</reference>
<dbReference type="AlphaFoldDB" id="A0AAN5YSZ6"/>
<evidence type="ECO:0000313" key="2">
    <source>
        <dbReference type="Proteomes" id="UP000649114"/>
    </source>
</evidence>
<name>A0AAN5YSZ6_ASPLE</name>
<proteinExistence type="predicted"/>
<reference evidence="1" key="1">
    <citation type="journal article" date="2020" name="bioRxiv">
        <title>Genomic and phenotypic heterogeneity of clinical isolates of the human pathogens Aspergillus fumigatus, Aspergillus lentulus and Aspergillus fumigatiaffinis.</title>
        <authorList>
            <person name="dos Santos R.A.C."/>
            <person name="Steenwyk J.L."/>
            <person name="Rivero-Menendez O."/>
            <person name="Mead M.E."/>
            <person name="Silva L.P."/>
            <person name="Bastos R.W."/>
            <person name="Alastruey-Izquierdo A."/>
            <person name="Goldman G.H."/>
            <person name="Rokas A."/>
        </authorList>
    </citation>
    <scope>NUCLEOTIDE SEQUENCE</scope>
    <source>
        <strain evidence="1">CNM-CM8927</strain>
    </source>
</reference>
<gene>
    <name evidence="1" type="ORF">CNMCM8927_002688</name>
</gene>
<dbReference type="Proteomes" id="UP000649114">
    <property type="component" value="Unassembled WGS sequence"/>
</dbReference>
<dbReference type="EMBL" id="JAAAPU010000017">
    <property type="protein sequence ID" value="KAF4207611.1"/>
    <property type="molecule type" value="Genomic_DNA"/>
</dbReference>
<sequence>MSQPPQGNPLEISHRTWPKFQITIISKDATPFPSFRAIPSKKDTPTKFCCLIFGVMQEFKAAAKSPHPAGRLAKVKLLPSNAESKPKAPIEPNKELPDGVKNILSQMGDKNGAQVADVEELSKKLGKLAATSMNFATVAGSEKASDPGT</sequence>
<protein>
    <submittedName>
        <fullName evidence="1">Uncharacterized protein</fullName>
    </submittedName>
</protein>
<accession>A0AAN5YSZ6</accession>
<comment type="caution">
    <text evidence="1">The sequence shown here is derived from an EMBL/GenBank/DDBJ whole genome shotgun (WGS) entry which is preliminary data.</text>
</comment>
<evidence type="ECO:0000313" key="1">
    <source>
        <dbReference type="EMBL" id="KAF4207611.1"/>
    </source>
</evidence>
<organism evidence="1 2">
    <name type="scientific">Aspergillus lentulus</name>
    <dbReference type="NCBI Taxonomy" id="293939"/>
    <lineage>
        <taxon>Eukaryota</taxon>
        <taxon>Fungi</taxon>
        <taxon>Dikarya</taxon>
        <taxon>Ascomycota</taxon>
        <taxon>Pezizomycotina</taxon>
        <taxon>Eurotiomycetes</taxon>
        <taxon>Eurotiomycetidae</taxon>
        <taxon>Eurotiales</taxon>
        <taxon>Aspergillaceae</taxon>
        <taxon>Aspergillus</taxon>
        <taxon>Aspergillus subgen. Fumigati</taxon>
    </lineage>
</organism>